<comment type="similarity">
    <text evidence="2 5">Belongs to the bacterial histone-like protein family.</text>
</comment>
<reference evidence="7 8" key="1">
    <citation type="submission" date="2020-03" db="EMBL/GenBank/DDBJ databases">
        <authorList>
            <person name="Picone N."/>
        </authorList>
    </citation>
    <scope>NUCLEOTIDE SEQUENCE [LARGE SCALE GENOMIC DNA]</scope>
    <source>
        <strain evidence="7">NSCAC1</strain>
    </source>
</reference>
<evidence type="ECO:0000313" key="7">
    <source>
        <dbReference type="EMBL" id="CAB1276607.1"/>
    </source>
</evidence>
<dbReference type="PANTHER" id="PTHR33175:SF3">
    <property type="entry name" value="DNA-BINDING PROTEIN HU-BETA"/>
    <property type="match status" value="1"/>
</dbReference>
<accession>A0A7G1QAD8</accession>
<dbReference type="InterPro" id="IPR000119">
    <property type="entry name" value="Hist_DNA-bd"/>
</dbReference>
<dbReference type="KEGG" id="ntg:NSCAC_1256"/>
<evidence type="ECO:0000256" key="2">
    <source>
        <dbReference type="ARBA" id="ARBA00010529"/>
    </source>
</evidence>
<feature type="signal peptide" evidence="6">
    <location>
        <begin position="1"/>
        <end position="20"/>
    </location>
</feature>
<dbReference type="GO" id="GO:0005829">
    <property type="term" value="C:cytosol"/>
    <property type="evidence" value="ECO:0007669"/>
    <property type="project" value="TreeGrafter"/>
</dbReference>
<keyword evidence="6" id="KW-0732">Signal</keyword>
<dbReference type="AlphaFoldDB" id="A0A7G1QAD8"/>
<dbReference type="RefSeq" id="WP_197743960.1">
    <property type="nucleotide sequence ID" value="NZ_LR778175.1"/>
</dbReference>
<keyword evidence="4" id="KW-0238">DNA-binding</keyword>
<dbReference type="Proteomes" id="UP000516072">
    <property type="component" value="Chromosome"/>
</dbReference>
<dbReference type="Pfam" id="PF00216">
    <property type="entry name" value="Bac_DNA_binding"/>
    <property type="match status" value="1"/>
</dbReference>
<organism evidence="7 8">
    <name type="scientific">Candidatus Nitrosacidococcus tergens</name>
    <dbReference type="NCBI Taxonomy" id="553981"/>
    <lineage>
        <taxon>Bacteria</taxon>
        <taxon>Pseudomonadati</taxon>
        <taxon>Pseudomonadota</taxon>
        <taxon>Gammaproteobacteria</taxon>
        <taxon>Chromatiales</taxon>
        <taxon>Chromatiaceae</taxon>
        <taxon>Candidatus Nitrosacidococcus</taxon>
    </lineage>
</organism>
<protein>
    <submittedName>
        <fullName evidence="7">Integration host factor subunit beta</fullName>
    </submittedName>
</protein>
<dbReference type="SUPFAM" id="SSF47729">
    <property type="entry name" value="IHF-like DNA-binding proteins"/>
    <property type="match status" value="1"/>
</dbReference>
<evidence type="ECO:0000313" key="8">
    <source>
        <dbReference type="Proteomes" id="UP000516072"/>
    </source>
</evidence>
<evidence type="ECO:0000256" key="1">
    <source>
        <dbReference type="ARBA" id="ARBA00003819"/>
    </source>
</evidence>
<proteinExistence type="inferred from homology"/>
<feature type="chain" id="PRO_5028861174" evidence="6">
    <location>
        <begin position="21"/>
        <end position="110"/>
    </location>
</feature>
<dbReference type="GO" id="GO:0030261">
    <property type="term" value="P:chromosome condensation"/>
    <property type="evidence" value="ECO:0007669"/>
    <property type="project" value="UniProtKB-KW"/>
</dbReference>
<evidence type="ECO:0000256" key="3">
    <source>
        <dbReference type="ARBA" id="ARBA00023067"/>
    </source>
</evidence>
<dbReference type="GO" id="GO:0030527">
    <property type="term" value="F:structural constituent of chromatin"/>
    <property type="evidence" value="ECO:0007669"/>
    <property type="project" value="InterPro"/>
</dbReference>
<name>A0A7G1QAD8_9GAMM</name>
<dbReference type="EMBL" id="LR778175">
    <property type="protein sequence ID" value="CAB1276607.1"/>
    <property type="molecule type" value="Genomic_DNA"/>
</dbReference>
<gene>
    <name evidence="7" type="primary">ihfB</name>
    <name evidence="7" type="ORF">NSCAC_1256</name>
</gene>
<dbReference type="GO" id="GO:0003677">
    <property type="term" value="F:DNA binding"/>
    <property type="evidence" value="ECO:0007669"/>
    <property type="project" value="UniProtKB-KW"/>
</dbReference>
<dbReference type="Gene3D" id="4.10.520.10">
    <property type="entry name" value="IHF-like DNA-binding proteins"/>
    <property type="match status" value="1"/>
</dbReference>
<dbReference type="PANTHER" id="PTHR33175">
    <property type="entry name" value="DNA-BINDING PROTEIN HU"/>
    <property type="match status" value="1"/>
</dbReference>
<comment type="function">
    <text evidence="1">Histone-like DNA-binding protein which is capable of wrapping DNA to stabilize it, and thus to prevent its denaturation under extreme environmental conditions.</text>
</comment>
<sequence>MKKTILLLSLVILVSTSAHAIGEKELATRIAKQTEIEQNQVESIIAAFKDQIVTSLKEGEEVRLSSLGKFYAKHMDARKARNPRTGEQIQVPAKSYLRFKAFPSGSDQIN</sequence>
<keyword evidence="8" id="KW-1185">Reference proteome</keyword>
<keyword evidence="3" id="KW-0226">DNA condensation</keyword>
<evidence type="ECO:0000256" key="6">
    <source>
        <dbReference type="SAM" id="SignalP"/>
    </source>
</evidence>
<evidence type="ECO:0000256" key="4">
    <source>
        <dbReference type="ARBA" id="ARBA00023125"/>
    </source>
</evidence>
<dbReference type="InterPro" id="IPR010992">
    <property type="entry name" value="IHF-like_DNA-bd_dom_sf"/>
</dbReference>
<evidence type="ECO:0000256" key="5">
    <source>
        <dbReference type="RuleBase" id="RU003939"/>
    </source>
</evidence>
<dbReference type="CDD" id="cd13831">
    <property type="entry name" value="HU"/>
    <property type="match status" value="1"/>
</dbReference>
<dbReference type="SMART" id="SM00411">
    <property type="entry name" value="BHL"/>
    <property type="match status" value="1"/>
</dbReference>